<sequence length="100" mass="11318">MATHVLTNGDPLVDADDHQEVDALSRRLSHELAIDGAVDTCCAVSLINYESERQMPDIMGLIQKDLSEPYSIYTYRYFIHNWPHLCFLVGLRSPTTVHSV</sequence>
<dbReference type="EMBL" id="OC915350">
    <property type="protein sequence ID" value="CAD7640026.1"/>
    <property type="molecule type" value="Genomic_DNA"/>
</dbReference>
<evidence type="ECO:0000313" key="4">
    <source>
        <dbReference type="Proteomes" id="UP000728032"/>
    </source>
</evidence>
<keyword evidence="2" id="KW-0012">Acyltransferase</keyword>
<dbReference type="GO" id="GO:0031417">
    <property type="term" value="C:NatC complex"/>
    <property type="evidence" value="ECO:0007669"/>
    <property type="project" value="TreeGrafter"/>
</dbReference>
<name>A0A7R9LE36_9ACAR</name>
<protein>
    <submittedName>
        <fullName evidence="3">Uncharacterized protein</fullName>
    </submittedName>
</protein>
<dbReference type="AlphaFoldDB" id="A0A7R9LE36"/>
<evidence type="ECO:0000256" key="2">
    <source>
        <dbReference type="ARBA" id="ARBA00023315"/>
    </source>
</evidence>
<dbReference type="Gene3D" id="3.40.630.30">
    <property type="match status" value="1"/>
</dbReference>
<dbReference type="Proteomes" id="UP000728032">
    <property type="component" value="Unassembled WGS sequence"/>
</dbReference>
<dbReference type="InterPro" id="IPR044542">
    <property type="entry name" value="NAA30-like"/>
</dbReference>
<dbReference type="PANTHER" id="PTHR45896">
    <property type="entry name" value="N-ALPHA-ACETYLTRANSFERASE 30"/>
    <property type="match status" value="1"/>
</dbReference>
<dbReference type="GO" id="GO:0004596">
    <property type="term" value="F:protein-N-terminal amino-acid acetyltransferase activity"/>
    <property type="evidence" value="ECO:0007669"/>
    <property type="project" value="InterPro"/>
</dbReference>
<reference evidence="3" key="1">
    <citation type="submission" date="2020-11" db="EMBL/GenBank/DDBJ databases">
        <authorList>
            <person name="Tran Van P."/>
        </authorList>
    </citation>
    <scope>NUCLEOTIDE SEQUENCE</scope>
</reference>
<evidence type="ECO:0000256" key="1">
    <source>
        <dbReference type="ARBA" id="ARBA00022679"/>
    </source>
</evidence>
<dbReference type="PANTHER" id="PTHR45896:SF1">
    <property type="entry name" value="N-ALPHA-ACETYLTRANSFERASE 30"/>
    <property type="match status" value="1"/>
</dbReference>
<keyword evidence="1" id="KW-0808">Transferase</keyword>
<evidence type="ECO:0000313" key="3">
    <source>
        <dbReference type="EMBL" id="CAD7640026.1"/>
    </source>
</evidence>
<accession>A0A7R9LE36</accession>
<dbReference type="OrthoDB" id="249099at2759"/>
<proteinExistence type="predicted"/>
<dbReference type="EMBL" id="CAJPVJ010000525">
    <property type="protein sequence ID" value="CAG2162753.1"/>
    <property type="molecule type" value="Genomic_DNA"/>
</dbReference>
<keyword evidence="4" id="KW-1185">Reference proteome</keyword>
<gene>
    <name evidence="3" type="ORF">ONB1V03_LOCUS2343</name>
</gene>
<organism evidence="3">
    <name type="scientific">Oppiella nova</name>
    <dbReference type="NCBI Taxonomy" id="334625"/>
    <lineage>
        <taxon>Eukaryota</taxon>
        <taxon>Metazoa</taxon>
        <taxon>Ecdysozoa</taxon>
        <taxon>Arthropoda</taxon>
        <taxon>Chelicerata</taxon>
        <taxon>Arachnida</taxon>
        <taxon>Acari</taxon>
        <taxon>Acariformes</taxon>
        <taxon>Sarcoptiformes</taxon>
        <taxon>Oribatida</taxon>
        <taxon>Brachypylina</taxon>
        <taxon>Oppioidea</taxon>
        <taxon>Oppiidae</taxon>
        <taxon>Oppiella</taxon>
    </lineage>
</organism>